<keyword evidence="7" id="KW-1185">Reference proteome</keyword>
<sequence>MPFRRSTAATAGRSAETPIRAERFRADLQARSIGLAGLEEVENFRAIHLDRGEATLRLADASPLPLVGPVMGWFPWREGMRLELAAGAQGCHLALGRATLNRILARSPETAELRFMADRRLLLRLSGEGATAAATVSSCFAGILAETLQPGPLSASVVESFLRVLLIQLRRGQGQGSVAGPAAGGGKALASRFTALVEAHVRERWSVARYAAELGVSRDRLNDVCLRTHGRPPGRMIRERLLLEAKAYLEQSSLAIEQIAGVLGFSGAPQLSRFFSQMEGLAPGRYRSRQREAARPETEADGSLYSWP</sequence>
<dbReference type="EMBL" id="BMGI01000001">
    <property type="protein sequence ID" value="GGD25750.1"/>
    <property type="molecule type" value="Genomic_DNA"/>
</dbReference>
<evidence type="ECO:0000256" key="1">
    <source>
        <dbReference type="ARBA" id="ARBA00023015"/>
    </source>
</evidence>
<evidence type="ECO:0000259" key="5">
    <source>
        <dbReference type="PROSITE" id="PS01124"/>
    </source>
</evidence>
<dbReference type="PROSITE" id="PS01124">
    <property type="entry name" value="HTH_ARAC_FAMILY_2"/>
    <property type="match status" value="1"/>
</dbReference>
<dbReference type="Gene3D" id="1.10.10.60">
    <property type="entry name" value="Homeodomain-like"/>
    <property type="match status" value="1"/>
</dbReference>
<dbReference type="Proteomes" id="UP000617355">
    <property type="component" value="Unassembled WGS sequence"/>
</dbReference>
<keyword evidence="2" id="KW-0238">DNA-binding</keyword>
<comment type="caution">
    <text evidence="6">The sequence shown here is derived from an EMBL/GenBank/DDBJ whole genome shotgun (WGS) entry which is preliminary data.</text>
</comment>
<organism evidence="6 7">
    <name type="scientific">Sinisalibacter lacisalsi</name>
    <dbReference type="NCBI Taxonomy" id="1526570"/>
    <lineage>
        <taxon>Bacteria</taxon>
        <taxon>Pseudomonadati</taxon>
        <taxon>Pseudomonadota</taxon>
        <taxon>Alphaproteobacteria</taxon>
        <taxon>Rhodobacterales</taxon>
        <taxon>Roseobacteraceae</taxon>
        <taxon>Sinisalibacter</taxon>
    </lineage>
</organism>
<reference evidence="7" key="1">
    <citation type="journal article" date="2019" name="Int. J. Syst. Evol. Microbiol.">
        <title>The Global Catalogue of Microorganisms (GCM) 10K type strain sequencing project: providing services to taxonomists for standard genome sequencing and annotation.</title>
        <authorList>
            <consortium name="The Broad Institute Genomics Platform"/>
            <consortium name="The Broad Institute Genome Sequencing Center for Infectious Disease"/>
            <person name="Wu L."/>
            <person name="Ma J."/>
        </authorList>
    </citation>
    <scope>NUCLEOTIDE SEQUENCE [LARGE SCALE GENOMIC DNA]</scope>
    <source>
        <strain evidence="7">CGMCC 1.12922</strain>
    </source>
</reference>
<dbReference type="SMART" id="SM00342">
    <property type="entry name" value="HTH_ARAC"/>
    <property type="match status" value="1"/>
</dbReference>
<dbReference type="PANTHER" id="PTHR43280:SF19">
    <property type="entry name" value="4-HYDROXYPHENYLACETATE CATABOLISM PROTEIN"/>
    <property type="match status" value="1"/>
</dbReference>
<protein>
    <recommendedName>
        <fullName evidence="5">HTH araC/xylS-type domain-containing protein</fullName>
    </recommendedName>
</protein>
<dbReference type="Pfam" id="PF12833">
    <property type="entry name" value="HTH_18"/>
    <property type="match status" value="1"/>
</dbReference>
<name>A0ABQ1QH42_9RHOB</name>
<gene>
    <name evidence="6" type="ORF">GCM10011358_07800</name>
</gene>
<keyword evidence="3" id="KW-0804">Transcription</keyword>
<evidence type="ECO:0000256" key="3">
    <source>
        <dbReference type="ARBA" id="ARBA00023163"/>
    </source>
</evidence>
<accession>A0ABQ1QH42</accession>
<feature type="compositionally biased region" description="Basic and acidic residues" evidence="4">
    <location>
        <begin position="289"/>
        <end position="298"/>
    </location>
</feature>
<feature type="domain" description="HTH araC/xylS-type" evidence="5">
    <location>
        <begin position="191"/>
        <end position="289"/>
    </location>
</feature>
<evidence type="ECO:0000256" key="4">
    <source>
        <dbReference type="SAM" id="MobiDB-lite"/>
    </source>
</evidence>
<proteinExistence type="predicted"/>
<evidence type="ECO:0000313" key="6">
    <source>
        <dbReference type="EMBL" id="GGD25750.1"/>
    </source>
</evidence>
<evidence type="ECO:0000256" key="2">
    <source>
        <dbReference type="ARBA" id="ARBA00023125"/>
    </source>
</evidence>
<dbReference type="RefSeq" id="WP_188526285.1">
    <property type="nucleotide sequence ID" value="NZ_BMGI01000001.1"/>
</dbReference>
<dbReference type="InterPro" id="IPR018060">
    <property type="entry name" value="HTH_AraC"/>
</dbReference>
<dbReference type="SUPFAM" id="SSF46689">
    <property type="entry name" value="Homeodomain-like"/>
    <property type="match status" value="1"/>
</dbReference>
<keyword evidence="1" id="KW-0805">Transcription regulation</keyword>
<feature type="region of interest" description="Disordered" evidence="4">
    <location>
        <begin position="286"/>
        <end position="308"/>
    </location>
</feature>
<dbReference type="PANTHER" id="PTHR43280">
    <property type="entry name" value="ARAC-FAMILY TRANSCRIPTIONAL REGULATOR"/>
    <property type="match status" value="1"/>
</dbReference>
<evidence type="ECO:0000313" key="7">
    <source>
        <dbReference type="Proteomes" id="UP000617355"/>
    </source>
</evidence>
<dbReference type="InterPro" id="IPR009057">
    <property type="entry name" value="Homeodomain-like_sf"/>
</dbReference>